<feature type="domain" description="GCVT N-terminal" evidence="1">
    <location>
        <begin position="40"/>
        <end position="275"/>
    </location>
</feature>
<dbReference type="EMBL" id="RAPE01000001">
    <property type="protein sequence ID" value="RKF16730.1"/>
    <property type="molecule type" value="Genomic_DNA"/>
</dbReference>
<keyword evidence="3" id="KW-0808">Transferase</keyword>
<accession>A0A3A8B028</accession>
<dbReference type="InterPro" id="IPR013977">
    <property type="entry name" value="GcvT_C"/>
</dbReference>
<dbReference type="SUPFAM" id="SSF101790">
    <property type="entry name" value="Aminomethyltransferase beta-barrel domain"/>
    <property type="match status" value="1"/>
</dbReference>
<organism evidence="3 4">
    <name type="scientific">Roseovarius spongiae</name>
    <dbReference type="NCBI Taxonomy" id="2320272"/>
    <lineage>
        <taxon>Bacteria</taxon>
        <taxon>Pseudomonadati</taxon>
        <taxon>Pseudomonadota</taxon>
        <taxon>Alphaproteobacteria</taxon>
        <taxon>Rhodobacterales</taxon>
        <taxon>Roseobacteraceae</taxon>
        <taxon>Roseovarius</taxon>
    </lineage>
</organism>
<dbReference type="InterPro" id="IPR027266">
    <property type="entry name" value="TrmE/GcvT-like"/>
</dbReference>
<dbReference type="RefSeq" id="WP_121164019.1">
    <property type="nucleotide sequence ID" value="NZ_RAPE01000001.1"/>
</dbReference>
<dbReference type="SUPFAM" id="SSF103025">
    <property type="entry name" value="Folate-binding domain"/>
    <property type="match status" value="1"/>
</dbReference>
<dbReference type="Proteomes" id="UP000281128">
    <property type="component" value="Unassembled WGS sequence"/>
</dbReference>
<name>A0A3A8B028_9RHOB</name>
<dbReference type="GO" id="GO:0005829">
    <property type="term" value="C:cytosol"/>
    <property type="evidence" value="ECO:0007669"/>
    <property type="project" value="TreeGrafter"/>
</dbReference>
<dbReference type="PANTHER" id="PTHR43757:SF2">
    <property type="entry name" value="AMINOMETHYLTRANSFERASE, MITOCHONDRIAL"/>
    <property type="match status" value="1"/>
</dbReference>
<dbReference type="InterPro" id="IPR029043">
    <property type="entry name" value="GcvT/YgfZ_C"/>
</dbReference>
<dbReference type="InterPro" id="IPR028896">
    <property type="entry name" value="GcvT/YgfZ/DmdA"/>
</dbReference>
<dbReference type="PANTHER" id="PTHR43757">
    <property type="entry name" value="AMINOMETHYLTRANSFERASE"/>
    <property type="match status" value="1"/>
</dbReference>
<evidence type="ECO:0000313" key="3">
    <source>
        <dbReference type="EMBL" id="RKF16730.1"/>
    </source>
</evidence>
<evidence type="ECO:0000313" key="4">
    <source>
        <dbReference type="Proteomes" id="UP000281128"/>
    </source>
</evidence>
<dbReference type="Pfam" id="PF01571">
    <property type="entry name" value="GCV_T"/>
    <property type="match status" value="1"/>
</dbReference>
<comment type="caution">
    <text evidence="3">The sequence shown here is derived from an EMBL/GenBank/DDBJ whole genome shotgun (WGS) entry which is preliminary data.</text>
</comment>
<dbReference type="Pfam" id="PF08669">
    <property type="entry name" value="GCV_T_C"/>
    <property type="match status" value="1"/>
</dbReference>
<dbReference type="InterPro" id="IPR006222">
    <property type="entry name" value="GCVT_N"/>
</dbReference>
<sequence length="392" mass="43846">MSVMNDPALGLIPGPLHDRLEPLSRAKAWYGWAGYIAPAVLDTVEFEYFALRNQAALFDISPMHTYRVTGPGALAALNRMVTRDAAKIAPGRVAYCAWCDEDGMVIDDGTLFRLAEDDWRLCCQEPMLTWLLDATWGFDATVTDESDTLAGIALQGPTSFAVLEAAGFDLSDMRPFDHREVEPGLRISRTGFTGDLGYELWMDWNDAVAVWDRLWDADPRGGMRAIGSHALDIARIEAGFLAAGIDFQPVHATERLHRGQTPFELGLGWMVDWTKGHFNGRRALWQVRDRPRSRLLRVDVGGFKPARDALVYHAKRRAAGHITSAVWSPTAKRNIALAHVKAGALDRRKPDLWAEIYTAQEGRWDRRMARLTPLAGPFYKPPRARQTPPART</sequence>
<dbReference type="GO" id="GO:0016740">
    <property type="term" value="F:transferase activity"/>
    <property type="evidence" value="ECO:0007669"/>
    <property type="project" value="UniProtKB-KW"/>
</dbReference>
<evidence type="ECO:0000259" key="2">
    <source>
        <dbReference type="Pfam" id="PF08669"/>
    </source>
</evidence>
<protein>
    <submittedName>
        <fullName evidence="3">Aminomethyl transferase family protein</fullName>
    </submittedName>
</protein>
<proteinExistence type="predicted"/>
<gene>
    <name evidence="3" type="ORF">D6850_04110</name>
</gene>
<dbReference type="OrthoDB" id="9772660at2"/>
<evidence type="ECO:0000259" key="1">
    <source>
        <dbReference type="Pfam" id="PF01571"/>
    </source>
</evidence>
<keyword evidence="4" id="KW-1185">Reference proteome</keyword>
<dbReference type="AlphaFoldDB" id="A0A3A8B028"/>
<dbReference type="Gene3D" id="3.30.1360.120">
    <property type="entry name" value="Probable tRNA modification gtpase trme, domain 1"/>
    <property type="match status" value="1"/>
</dbReference>
<feature type="domain" description="Aminomethyltransferase C-terminal" evidence="2">
    <location>
        <begin position="307"/>
        <end position="379"/>
    </location>
</feature>
<reference evidence="3 4" key="1">
    <citation type="submission" date="2018-09" db="EMBL/GenBank/DDBJ databases">
        <title>Roseovarius spongiae sp. nov., isolated from a marine sponge.</title>
        <authorList>
            <person name="Zhuang L."/>
            <person name="Luo L."/>
        </authorList>
    </citation>
    <scope>NUCLEOTIDE SEQUENCE [LARGE SCALE GENOMIC DNA]</scope>
    <source>
        <strain evidence="3 4">HN-E21</strain>
    </source>
</reference>